<dbReference type="STRING" id="402385.SAMN05421848_2284"/>
<dbReference type="RefSeq" id="WP_217639678.1">
    <property type="nucleotide sequence ID" value="NZ_FOLY01000004.1"/>
</dbReference>
<reference evidence="3" key="1">
    <citation type="submission" date="2016-10" db="EMBL/GenBank/DDBJ databases">
        <authorList>
            <person name="Varghese N."/>
            <person name="Submissions S."/>
        </authorList>
    </citation>
    <scope>NUCLEOTIDE SEQUENCE [LARGE SCALE GENOMIC DNA]</scope>
    <source>
        <strain evidence="3">DSM 23439</strain>
    </source>
</reference>
<dbReference type="Pfam" id="PF06035">
    <property type="entry name" value="Peptidase_C93"/>
    <property type="match status" value="1"/>
</dbReference>
<keyword evidence="1" id="KW-0732">Signal</keyword>
<dbReference type="PANTHER" id="PTHR39327">
    <property type="match status" value="1"/>
</dbReference>
<dbReference type="Gene3D" id="3.10.620.30">
    <property type="match status" value="1"/>
</dbReference>
<evidence type="ECO:0000313" key="3">
    <source>
        <dbReference type="Proteomes" id="UP000199046"/>
    </source>
</evidence>
<keyword evidence="3" id="KW-1185">Reference proteome</keyword>
<dbReference type="AlphaFoldDB" id="A0A1I1L5E4"/>
<gene>
    <name evidence="2" type="ORF">SAMN05421848_2284</name>
</gene>
<name>A0A1I1L5E4_9GAMM</name>
<accession>A0A1I1L5E4</accession>
<protein>
    <submittedName>
        <fullName evidence="2">Predicted transglutaminase-like cysteine proteinase</fullName>
    </submittedName>
</protein>
<organism evidence="2 3">
    <name type="scientific">Kushneria avicenniae</name>
    <dbReference type="NCBI Taxonomy" id="402385"/>
    <lineage>
        <taxon>Bacteria</taxon>
        <taxon>Pseudomonadati</taxon>
        <taxon>Pseudomonadota</taxon>
        <taxon>Gammaproteobacteria</taxon>
        <taxon>Oceanospirillales</taxon>
        <taxon>Halomonadaceae</taxon>
        <taxon>Kushneria</taxon>
    </lineage>
</organism>
<dbReference type="InterPro" id="IPR010319">
    <property type="entry name" value="Transglutaminase-like_Cys_pept"/>
</dbReference>
<dbReference type="PANTHER" id="PTHR39327:SF1">
    <property type="entry name" value="BLR5470 PROTEIN"/>
    <property type="match status" value="1"/>
</dbReference>
<dbReference type="SUPFAM" id="SSF54001">
    <property type="entry name" value="Cysteine proteinases"/>
    <property type="match status" value="1"/>
</dbReference>
<dbReference type="InterPro" id="IPR038765">
    <property type="entry name" value="Papain-like_cys_pep_sf"/>
</dbReference>
<proteinExistence type="predicted"/>
<dbReference type="Proteomes" id="UP000199046">
    <property type="component" value="Unassembled WGS sequence"/>
</dbReference>
<sequence length="220" mass="24844">MMWRWWRWGATALLVMALPASAGMLSGAAIPATAAIESRYGAIGLARVQQWQALITRLRGRPVAAQLAGVNDFFNRLDFVDDLDIWRVEDYWATPIEFLGIGRGDCEEFALAKYLTLRELGVPDDQMRLHYVKYVPYDQFHMVLSWAASPQQMPVILDNIDKRIAPAVSRRDLIPIYSFNGSSLWTSTASGEEAPAGGANRLSRWENWQVRVRDGVMRSP</sequence>
<dbReference type="EMBL" id="FOLY01000004">
    <property type="protein sequence ID" value="SFC66218.1"/>
    <property type="molecule type" value="Genomic_DNA"/>
</dbReference>
<evidence type="ECO:0000313" key="2">
    <source>
        <dbReference type="EMBL" id="SFC66218.1"/>
    </source>
</evidence>
<feature type="signal peptide" evidence="1">
    <location>
        <begin position="1"/>
        <end position="22"/>
    </location>
</feature>
<feature type="chain" id="PRO_5011795742" evidence="1">
    <location>
        <begin position="23"/>
        <end position="220"/>
    </location>
</feature>
<evidence type="ECO:0000256" key="1">
    <source>
        <dbReference type="SAM" id="SignalP"/>
    </source>
</evidence>